<proteinExistence type="predicted"/>
<dbReference type="PANTHER" id="PTHR45663:SF11">
    <property type="entry name" value="GEO12009P1"/>
    <property type="match status" value="1"/>
</dbReference>
<dbReference type="CDD" id="cd02947">
    <property type="entry name" value="TRX_family"/>
    <property type="match status" value="1"/>
</dbReference>
<keyword evidence="3" id="KW-1185">Reference proteome</keyword>
<accession>A0ABX9Q7D5</accession>
<evidence type="ECO:0000259" key="1">
    <source>
        <dbReference type="PROSITE" id="PS51352"/>
    </source>
</evidence>
<dbReference type="PROSITE" id="PS51352">
    <property type="entry name" value="THIOREDOXIN_2"/>
    <property type="match status" value="1"/>
</dbReference>
<dbReference type="Pfam" id="PF00085">
    <property type="entry name" value="Thioredoxin"/>
    <property type="match status" value="1"/>
</dbReference>
<dbReference type="Gene3D" id="3.40.30.10">
    <property type="entry name" value="Glutaredoxin"/>
    <property type="match status" value="1"/>
</dbReference>
<gene>
    <name evidence="2" type="ORF">D7Y13_40840</name>
</gene>
<evidence type="ECO:0000313" key="2">
    <source>
        <dbReference type="EMBL" id="RKH89248.1"/>
    </source>
</evidence>
<dbReference type="RefSeq" id="WP_120538388.1">
    <property type="nucleotide sequence ID" value="NZ_RAWI01000685.1"/>
</dbReference>
<comment type="caution">
    <text evidence="2">The sequence shown here is derived from an EMBL/GenBank/DDBJ whole genome shotgun (WGS) entry which is preliminary data.</text>
</comment>
<sequence length="121" mass="13348">MAHPVSYEATTETFDSLVLEPRDELVVVDFWGPGCPNCDIYAASEPGLLAELEGAPMRVVKVNAYEHEALATRFGLHGIPTFLLFLNGQRLGKMSQYYGKPYWLGVIRDHLPRAPTPASAS</sequence>
<feature type="domain" description="Thioredoxin" evidence="1">
    <location>
        <begin position="1"/>
        <end position="121"/>
    </location>
</feature>
<reference evidence="2 3" key="1">
    <citation type="submission" date="2018-09" db="EMBL/GenBank/DDBJ databases">
        <authorList>
            <person name="Livingstone P.G."/>
            <person name="Whitworth D.E."/>
        </authorList>
    </citation>
    <scope>NUCLEOTIDE SEQUENCE [LARGE SCALE GENOMIC DNA]</scope>
    <source>
        <strain evidence="2 3">CA031B</strain>
    </source>
</reference>
<name>A0ABX9Q7D5_9BACT</name>
<dbReference type="Proteomes" id="UP000278907">
    <property type="component" value="Unassembled WGS sequence"/>
</dbReference>
<dbReference type="PANTHER" id="PTHR45663">
    <property type="entry name" value="GEO12009P1"/>
    <property type="match status" value="1"/>
</dbReference>
<dbReference type="InterPro" id="IPR013766">
    <property type="entry name" value="Thioredoxin_domain"/>
</dbReference>
<dbReference type="EMBL" id="RAWI01000685">
    <property type="protein sequence ID" value="RKH89248.1"/>
    <property type="molecule type" value="Genomic_DNA"/>
</dbReference>
<evidence type="ECO:0000313" key="3">
    <source>
        <dbReference type="Proteomes" id="UP000278907"/>
    </source>
</evidence>
<dbReference type="SUPFAM" id="SSF52833">
    <property type="entry name" value="Thioredoxin-like"/>
    <property type="match status" value="1"/>
</dbReference>
<dbReference type="InterPro" id="IPR036249">
    <property type="entry name" value="Thioredoxin-like_sf"/>
</dbReference>
<organism evidence="2 3">
    <name type="scientific">Corallococcus praedator</name>
    <dbReference type="NCBI Taxonomy" id="2316724"/>
    <lineage>
        <taxon>Bacteria</taxon>
        <taxon>Pseudomonadati</taxon>
        <taxon>Myxococcota</taxon>
        <taxon>Myxococcia</taxon>
        <taxon>Myxococcales</taxon>
        <taxon>Cystobacterineae</taxon>
        <taxon>Myxococcaceae</taxon>
        <taxon>Corallococcus</taxon>
    </lineage>
</organism>
<protein>
    <submittedName>
        <fullName evidence="2">Thioredoxin</fullName>
    </submittedName>
</protein>